<name>A0A8S1QYD8_9CILI</name>
<dbReference type="EMBL" id="CAJJDN010000127">
    <property type="protein sequence ID" value="CAD8120608.1"/>
    <property type="molecule type" value="Genomic_DNA"/>
</dbReference>
<dbReference type="AlphaFoldDB" id="A0A8S1QYD8"/>
<accession>A0A8S1QYD8</accession>
<comment type="caution">
    <text evidence="1">The sequence shown here is derived from an EMBL/GenBank/DDBJ whole genome shotgun (WGS) entry which is preliminary data.</text>
</comment>
<gene>
    <name evidence="1" type="ORF">PSON_ATCC_30995.1.T1270066</name>
</gene>
<organism evidence="1 2">
    <name type="scientific">Paramecium sonneborni</name>
    <dbReference type="NCBI Taxonomy" id="65129"/>
    <lineage>
        <taxon>Eukaryota</taxon>
        <taxon>Sar</taxon>
        <taxon>Alveolata</taxon>
        <taxon>Ciliophora</taxon>
        <taxon>Intramacronucleata</taxon>
        <taxon>Oligohymenophorea</taxon>
        <taxon>Peniculida</taxon>
        <taxon>Parameciidae</taxon>
        <taxon>Paramecium</taxon>
    </lineage>
</organism>
<proteinExistence type="predicted"/>
<dbReference type="Proteomes" id="UP000692954">
    <property type="component" value="Unassembled WGS sequence"/>
</dbReference>
<sequence>MEFADQQLEVLEVYFQLLNANDSLQKRSLKQKSMLLQFLKNQNFSFKLLNWIEERGQINIMIKLIWSFTFKTYLYSQIKLLIKYQKKIAQVAISLEFLRIQNYLQ</sequence>
<evidence type="ECO:0000313" key="2">
    <source>
        <dbReference type="Proteomes" id="UP000692954"/>
    </source>
</evidence>
<keyword evidence="2" id="KW-1185">Reference proteome</keyword>
<protein>
    <submittedName>
        <fullName evidence="1">Uncharacterized protein</fullName>
    </submittedName>
</protein>
<reference evidence="1" key="1">
    <citation type="submission" date="2021-01" db="EMBL/GenBank/DDBJ databases">
        <authorList>
            <consortium name="Genoscope - CEA"/>
            <person name="William W."/>
        </authorList>
    </citation>
    <scope>NUCLEOTIDE SEQUENCE</scope>
</reference>
<evidence type="ECO:0000313" key="1">
    <source>
        <dbReference type="EMBL" id="CAD8120608.1"/>
    </source>
</evidence>